<reference evidence="2 3" key="1">
    <citation type="submission" date="2013-07" db="EMBL/GenBank/DDBJ databases">
        <title>The Genome Sequence of Kwoniella mangroviensis CBS10435.</title>
        <authorList>
            <consortium name="The Broad Institute Genome Sequencing Platform"/>
            <person name="Cuomo C."/>
            <person name="Litvintseva A."/>
            <person name="Chen Y."/>
            <person name="Heitman J."/>
            <person name="Sun S."/>
            <person name="Springer D."/>
            <person name="Dromer F."/>
            <person name="Young S.K."/>
            <person name="Zeng Q."/>
            <person name="Gargeya S."/>
            <person name="Fitzgerald M."/>
            <person name="Abouelleil A."/>
            <person name="Alvarado L."/>
            <person name="Berlin A.M."/>
            <person name="Chapman S.B."/>
            <person name="Dewar J."/>
            <person name="Goldberg J."/>
            <person name="Griggs A."/>
            <person name="Gujja S."/>
            <person name="Hansen M."/>
            <person name="Howarth C."/>
            <person name="Imamovic A."/>
            <person name="Larimer J."/>
            <person name="McCowan C."/>
            <person name="Murphy C."/>
            <person name="Pearson M."/>
            <person name="Priest M."/>
            <person name="Roberts A."/>
            <person name="Saif S."/>
            <person name="Shea T."/>
            <person name="Sykes S."/>
            <person name="Wortman J."/>
            <person name="Nusbaum C."/>
            <person name="Birren B."/>
        </authorList>
    </citation>
    <scope>NUCLEOTIDE SEQUENCE [LARGE SCALE GENOMIC DNA]</scope>
    <source>
        <strain evidence="2 3">CBS 10435</strain>
    </source>
</reference>
<feature type="compositionally biased region" description="Low complexity" evidence="1">
    <location>
        <begin position="19"/>
        <end position="66"/>
    </location>
</feature>
<dbReference type="EMBL" id="KI669459">
    <property type="protein sequence ID" value="OCF61132.1"/>
    <property type="molecule type" value="Genomic_DNA"/>
</dbReference>
<protein>
    <submittedName>
        <fullName evidence="2">Uncharacterized protein</fullName>
    </submittedName>
</protein>
<dbReference type="AlphaFoldDB" id="A0A1B9J047"/>
<accession>A0A1B9J047</accession>
<proteinExistence type="predicted"/>
<keyword evidence="3" id="KW-1185">Reference proteome</keyword>
<evidence type="ECO:0000313" key="2">
    <source>
        <dbReference type="EMBL" id="OCF61132.1"/>
    </source>
</evidence>
<name>A0A1B9J047_9TREE</name>
<organism evidence="2 3">
    <name type="scientific">Kwoniella mangroviensis CBS 10435</name>
    <dbReference type="NCBI Taxonomy" id="1331196"/>
    <lineage>
        <taxon>Eukaryota</taxon>
        <taxon>Fungi</taxon>
        <taxon>Dikarya</taxon>
        <taxon>Basidiomycota</taxon>
        <taxon>Agaricomycotina</taxon>
        <taxon>Tremellomycetes</taxon>
        <taxon>Tremellales</taxon>
        <taxon>Cryptococcaceae</taxon>
        <taxon>Kwoniella</taxon>
    </lineage>
</organism>
<evidence type="ECO:0000313" key="3">
    <source>
        <dbReference type="Proteomes" id="UP000092583"/>
    </source>
</evidence>
<sequence>MPPKQEPVFEPWSLPPSMNASSTSGSTQATSTNTGGASSTQSGGSCVPSGASQTQSQQGPQSPASTYGWPRESGGQ</sequence>
<dbReference type="Proteomes" id="UP000092583">
    <property type="component" value="Unassembled WGS sequence"/>
</dbReference>
<feature type="region of interest" description="Disordered" evidence="1">
    <location>
        <begin position="1"/>
        <end position="76"/>
    </location>
</feature>
<evidence type="ECO:0000256" key="1">
    <source>
        <dbReference type="SAM" id="MobiDB-lite"/>
    </source>
</evidence>
<gene>
    <name evidence="2" type="ORF">L486_00776</name>
</gene>
<reference evidence="3" key="2">
    <citation type="submission" date="2013-12" db="EMBL/GenBank/DDBJ databases">
        <title>Evolution of pathogenesis and genome organization in the Tremellales.</title>
        <authorList>
            <person name="Cuomo C."/>
            <person name="Litvintseva A."/>
            <person name="Heitman J."/>
            <person name="Chen Y."/>
            <person name="Sun S."/>
            <person name="Springer D."/>
            <person name="Dromer F."/>
            <person name="Young S."/>
            <person name="Zeng Q."/>
            <person name="Chapman S."/>
            <person name="Gujja S."/>
            <person name="Saif S."/>
            <person name="Birren B."/>
        </authorList>
    </citation>
    <scope>NUCLEOTIDE SEQUENCE [LARGE SCALE GENOMIC DNA]</scope>
    <source>
        <strain evidence="3">CBS 10435</strain>
    </source>
</reference>